<feature type="compositionally biased region" description="Basic and acidic residues" evidence="5">
    <location>
        <begin position="104"/>
        <end position="113"/>
    </location>
</feature>
<reference evidence="7" key="1">
    <citation type="journal article" date="2019" name="Toxins">
        <title>Detection of Abrin-Like and Prepropulchellin-Like Toxin Genes and Transcripts Using Whole Genome Sequencing and Full-Length Transcript Sequencing of Abrus precatorius.</title>
        <authorList>
            <person name="Hovde B.T."/>
            <person name="Daligault H.E."/>
            <person name="Hanschen E.R."/>
            <person name="Kunde Y.A."/>
            <person name="Johnson M.B."/>
            <person name="Starkenburg S.R."/>
            <person name="Johnson S.L."/>
        </authorList>
    </citation>
    <scope>NUCLEOTIDE SEQUENCE [LARGE SCALE GENOMIC DNA]</scope>
</reference>
<sequence length="574" mass="66285">MEEQQQQKQQQEGPIPLDWKRLLPDEDPPPPELVVMTPSSIASDQFSDDGFDFYSDHKLRESIQSMAKTLEGTGKNLKDGGAKLRVTIDRYREELSRREHKRLHQDVEEDQKKQSRQATSSSAVGEGVCKDLREEISSQAQSQSSFASCFVKKMKDDTNCTDVGAFKKELSRFKHCNNRTTRGNGESKGKKRHRSSSRRLSFQCPSNLSKRGTSSDDKTWRATSTLSLQNIGRNLSRCYPKVRKDASLEIHSDGSRSRKGQPIVLDDDDDDNDYDELHIVEQTENGFAEHLKEAKIYFPSRDDPECVEICYTDTDCLAPEGYLTSTIMNFYIRYLQQQASLTNRSLSDYHFFNTYFYKKLKEAVSYKQSDREMIFARFRRWWKGVNIFQKAYVLIPIHEDLHWSLIIICIPDKEDELGPIVLHLDSLGLHSSKSVFDNIKSYLIEERNYMDRECVSSDVSIADRIWKCLPRRIESQIIAVPQQKNEYDCGLFVLYFIKRFMEEAPERLKKKDLAMFGKRWFKPEEASGLRVKIRKLLVEKLQSSIRHNCKSESPPPSSAGTATDCVETTEDLSS</sequence>
<dbReference type="GO" id="GO:0008234">
    <property type="term" value="F:cysteine-type peptidase activity"/>
    <property type="evidence" value="ECO:0007669"/>
    <property type="project" value="UniProtKB-KW"/>
</dbReference>
<dbReference type="Pfam" id="PF02902">
    <property type="entry name" value="Peptidase_C48"/>
    <property type="match status" value="1"/>
</dbReference>
<dbReference type="GO" id="GO:0006508">
    <property type="term" value="P:proteolysis"/>
    <property type="evidence" value="ECO:0007669"/>
    <property type="project" value="UniProtKB-KW"/>
</dbReference>
<feature type="region of interest" description="Disordered" evidence="5">
    <location>
        <begin position="1"/>
        <end position="33"/>
    </location>
</feature>
<dbReference type="Gene3D" id="3.30.310.130">
    <property type="entry name" value="Ubiquitin-related"/>
    <property type="match status" value="1"/>
</dbReference>
<keyword evidence="4" id="KW-0788">Thiol protease</keyword>
<dbReference type="InterPro" id="IPR038765">
    <property type="entry name" value="Papain-like_cys_pep_sf"/>
</dbReference>
<dbReference type="Gene3D" id="1.10.418.20">
    <property type="match status" value="1"/>
</dbReference>
<feature type="compositionally biased region" description="Low complexity" evidence="5">
    <location>
        <begin position="1"/>
        <end position="12"/>
    </location>
</feature>
<evidence type="ECO:0000256" key="4">
    <source>
        <dbReference type="ARBA" id="ARBA00022807"/>
    </source>
</evidence>
<keyword evidence="7" id="KW-1185">Reference proteome</keyword>
<dbReference type="PROSITE" id="PS50600">
    <property type="entry name" value="ULP_PROTEASE"/>
    <property type="match status" value="1"/>
</dbReference>
<keyword evidence="2 8" id="KW-0645">Protease</keyword>
<dbReference type="PANTHER" id="PTHR46915:SF2">
    <property type="entry name" value="UBIQUITIN-LIKE PROTEASE 4"/>
    <property type="match status" value="1"/>
</dbReference>
<dbReference type="GeneID" id="113858138"/>
<protein>
    <submittedName>
        <fullName evidence="8">Ubiquitin-like-specific protease 1D isoform X1</fullName>
    </submittedName>
</protein>
<feature type="domain" description="Ubiquitin-like protease family profile" evidence="6">
    <location>
        <begin position="307"/>
        <end position="500"/>
    </location>
</feature>
<evidence type="ECO:0000256" key="3">
    <source>
        <dbReference type="ARBA" id="ARBA00022801"/>
    </source>
</evidence>
<evidence type="ECO:0000256" key="5">
    <source>
        <dbReference type="SAM" id="MobiDB-lite"/>
    </source>
</evidence>
<accession>A0A8B8KSX6</accession>
<comment type="similarity">
    <text evidence="1">Belongs to the peptidase C48 family.</text>
</comment>
<dbReference type="AlphaFoldDB" id="A0A8B8KSX6"/>
<dbReference type="GO" id="GO:0016926">
    <property type="term" value="P:protein desumoylation"/>
    <property type="evidence" value="ECO:0007669"/>
    <property type="project" value="UniProtKB-ARBA"/>
</dbReference>
<evidence type="ECO:0000256" key="1">
    <source>
        <dbReference type="ARBA" id="ARBA00005234"/>
    </source>
</evidence>
<dbReference type="Proteomes" id="UP000694853">
    <property type="component" value="Unplaced"/>
</dbReference>
<keyword evidence="3" id="KW-0378">Hydrolase</keyword>
<evidence type="ECO:0000256" key="2">
    <source>
        <dbReference type="ARBA" id="ARBA00022670"/>
    </source>
</evidence>
<proteinExistence type="inferred from homology"/>
<name>A0A8B8KSX6_ABRPR</name>
<dbReference type="OrthoDB" id="442460at2759"/>
<dbReference type="KEGG" id="aprc:113858138"/>
<organism evidence="7 8">
    <name type="scientific">Abrus precatorius</name>
    <name type="common">Indian licorice</name>
    <name type="synonym">Glycine abrus</name>
    <dbReference type="NCBI Taxonomy" id="3816"/>
    <lineage>
        <taxon>Eukaryota</taxon>
        <taxon>Viridiplantae</taxon>
        <taxon>Streptophyta</taxon>
        <taxon>Embryophyta</taxon>
        <taxon>Tracheophyta</taxon>
        <taxon>Spermatophyta</taxon>
        <taxon>Magnoliopsida</taxon>
        <taxon>eudicotyledons</taxon>
        <taxon>Gunneridae</taxon>
        <taxon>Pentapetalae</taxon>
        <taxon>rosids</taxon>
        <taxon>fabids</taxon>
        <taxon>Fabales</taxon>
        <taxon>Fabaceae</taxon>
        <taxon>Papilionoideae</taxon>
        <taxon>50 kb inversion clade</taxon>
        <taxon>NPAAA clade</taxon>
        <taxon>indigoferoid/millettioid clade</taxon>
        <taxon>Abreae</taxon>
        <taxon>Abrus</taxon>
    </lineage>
</organism>
<reference evidence="8" key="2">
    <citation type="submission" date="2025-08" db="UniProtKB">
        <authorList>
            <consortium name="RefSeq"/>
        </authorList>
    </citation>
    <scope>IDENTIFICATION</scope>
    <source>
        <tissue evidence="8">Young leaves</tissue>
    </source>
</reference>
<evidence type="ECO:0000259" key="6">
    <source>
        <dbReference type="PROSITE" id="PS50600"/>
    </source>
</evidence>
<dbReference type="InterPro" id="IPR003653">
    <property type="entry name" value="Peptidase_C48_C"/>
</dbReference>
<feature type="region of interest" description="Disordered" evidence="5">
    <location>
        <begin position="177"/>
        <end position="220"/>
    </location>
</feature>
<gene>
    <name evidence="8" type="primary">LOC113858138</name>
</gene>
<feature type="region of interest" description="Disordered" evidence="5">
    <location>
        <begin position="94"/>
        <end position="126"/>
    </location>
</feature>
<dbReference type="PANTHER" id="PTHR46915">
    <property type="entry name" value="UBIQUITIN-LIKE PROTEASE 4-RELATED"/>
    <property type="match status" value="1"/>
</dbReference>
<dbReference type="RefSeq" id="XP_027346428.1">
    <property type="nucleotide sequence ID" value="XM_027490627.1"/>
</dbReference>
<evidence type="ECO:0000313" key="7">
    <source>
        <dbReference type="Proteomes" id="UP000694853"/>
    </source>
</evidence>
<dbReference type="SUPFAM" id="SSF54001">
    <property type="entry name" value="Cysteine proteinases"/>
    <property type="match status" value="1"/>
</dbReference>
<feature type="region of interest" description="Disordered" evidence="5">
    <location>
        <begin position="547"/>
        <end position="574"/>
    </location>
</feature>
<feature type="compositionally biased region" description="Polar residues" evidence="5">
    <location>
        <begin position="203"/>
        <end position="212"/>
    </location>
</feature>
<evidence type="ECO:0000313" key="8">
    <source>
        <dbReference type="RefSeq" id="XP_027346428.1"/>
    </source>
</evidence>